<keyword evidence="2" id="KW-0614">Plasmid</keyword>
<dbReference type="Proteomes" id="UP000029488">
    <property type="component" value="Plasmid pLMP1046"/>
</dbReference>
<dbReference type="KEGG" id="lsj:LSJ_4033"/>
<name>A0A089QGG7_9LACO</name>
<organism evidence="2 3">
    <name type="scientific">Ligilactobacillus salivarius</name>
    <dbReference type="NCBI Taxonomy" id="1624"/>
    <lineage>
        <taxon>Bacteria</taxon>
        <taxon>Bacillati</taxon>
        <taxon>Bacillota</taxon>
        <taxon>Bacilli</taxon>
        <taxon>Lactobacillales</taxon>
        <taxon>Lactobacillaceae</taxon>
        <taxon>Ligilactobacillus</taxon>
    </lineage>
</organism>
<feature type="transmembrane region" description="Helical" evidence="1">
    <location>
        <begin position="156"/>
        <end position="175"/>
    </location>
</feature>
<evidence type="ECO:0000313" key="3">
    <source>
        <dbReference type="Proteomes" id="UP000029488"/>
    </source>
</evidence>
<reference evidence="2 3" key="1">
    <citation type="journal article" date="2014" name="BMC Genomics">
        <title>Unusual genome complexity in Lactobacillus salivarius JCM1046.</title>
        <authorList>
            <person name="Raftis E.J."/>
            <person name="Forde B.M."/>
            <person name="Claesson M.J."/>
            <person name="O'Toole P.W."/>
        </authorList>
    </citation>
    <scope>NUCLEOTIDE SEQUENCE [LARGE SCALE GENOMIC DNA]</scope>
    <source>
        <strain evidence="2 3">JCM1046</strain>
        <plasmid evidence="2 3">pLMP1046</plasmid>
    </source>
</reference>
<feature type="transmembrane region" description="Helical" evidence="1">
    <location>
        <begin position="91"/>
        <end position="110"/>
    </location>
</feature>
<keyword evidence="1" id="KW-0812">Transmembrane</keyword>
<dbReference type="EMBL" id="CP007649">
    <property type="protein sequence ID" value="AIR11810.1"/>
    <property type="molecule type" value="Genomic_DNA"/>
</dbReference>
<dbReference type="AlphaFoldDB" id="A0A089QGG7"/>
<feature type="transmembrane region" description="Helical" evidence="1">
    <location>
        <begin position="21"/>
        <end position="41"/>
    </location>
</feature>
<accession>A0A089QGG7</accession>
<evidence type="ECO:0000313" key="2">
    <source>
        <dbReference type="EMBL" id="AIR11810.1"/>
    </source>
</evidence>
<feature type="transmembrane region" description="Helical" evidence="1">
    <location>
        <begin position="130"/>
        <end position="149"/>
    </location>
</feature>
<gene>
    <name evidence="2" type="ORF">LSJ_4033</name>
</gene>
<proteinExistence type="predicted"/>
<feature type="transmembrane region" description="Helical" evidence="1">
    <location>
        <begin position="219"/>
        <end position="242"/>
    </location>
</feature>
<evidence type="ECO:0000256" key="1">
    <source>
        <dbReference type="SAM" id="Phobius"/>
    </source>
</evidence>
<keyword evidence="1" id="KW-1133">Transmembrane helix</keyword>
<sequence>MKEKINKKPKRFIKSFLKWMYSSIPYVGFSLFLLLTGSLLLMVNFDKSSIYPFKLKFVTDWIIVIFLIVSSLFSIKFFVSLKKGGNIYYRYFGSFVATFSISNWIAMTFLIKTRKVSLSDVKIAIRNTYIYNYLLLGLCLIGVIWCLYLTRRYLKFTNWWIIVVILPYLLILYQIGITVKGLQTFTTYSDYSPEILKMFVNSNKYGDINLINQTVYYSIAYQIVALILLEGGRIFVYLNKLVKRKNKQKERK</sequence>
<geneLocation type="plasmid" evidence="2 3">
    <name>pLMP1046</name>
</geneLocation>
<feature type="transmembrane region" description="Helical" evidence="1">
    <location>
        <begin position="61"/>
        <end position="79"/>
    </location>
</feature>
<keyword evidence="1" id="KW-0472">Membrane</keyword>
<protein>
    <submittedName>
        <fullName evidence="2">Uncharacterized protein</fullName>
    </submittedName>
</protein>